<evidence type="ECO:0000313" key="5">
    <source>
        <dbReference type="EMBL" id="MEB3344967.1"/>
    </source>
</evidence>
<dbReference type="InterPro" id="IPR000873">
    <property type="entry name" value="AMP-dep_synth/lig_dom"/>
</dbReference>
<keyword evidence="6" id="KW-1185">Reference proteome</keyword>
<dbReference type="Pfam" id="PF00668">
    <property type="entry name" value="Condensation"/>
    <property type="match status" value="2"/>
</dbReference>
<dbReference type="Gene3D" id="1.10.1200.10">
    <property type="entry name" value="ACP-like"/>
    <property type="match status" value="3"/>
</dbReference>
<dbReference type="SUPFAM" id="SSF47336">
    <property type="entry name" value="ACP-like"/>
    <property type="match status" value="3"/>
</dbReference>
<dbReference type="PANTHER" id="PTHR45527">
    <property type="entry name" value="NONRIBOSOMAL PEPTIDE SYNTHETASE"/>
    <property type="match status" value="1"/>
</dbReference>
<dbReference type="NCBIfam" id="TIGR01733">
    <property type="entry name" value="AA-adenyl-dom"/>
    <property type="match status" value="3"/>
</dbReference>
<dbReference type="RefSeq" id="WP_324178990.1">
    <property type="nucleotide sequence ID" value="NZ_BAABAW010000003.1"/>
</dbReference>
<accession>A0ABU5ZSE4</accession>
<evidence type="ECO:0000313" key="6">
    <source>
        <dbReference type="Proteomes" id="UP001327027"/>
    </source>
</evidence>
<dbReference type="Gene3D" id="2.30.38.10">
    <property type="entry name" value="Luciferase, Domain 3"/>
    <property type="match status" value="1"/>
</dbReference>
<dbReference type="Gene3D" id="3.30.300.30">
    <property type="match status" value="3"/>
</dbReference>
<dbReference type="InterPro" id="IPR025110">
    <property type="entry name" value="AMP-bd_C"/>
</dbReference>
<dbReference type="InterPro" id="IPR045851">
    <property type="entry name" value="AMP-bd_C_sf"/>
</dbReference>
<dbReference type="PROSITE" id="PS00012">
    <property type="entry name" value="PHOSPHOPANTETHEINE"/>
    <property type="match status" value="1"/>
</dbReference>
<name>A0ABU5ZSE4_9FLAO</name>
<dbReference type="SUPFAM" id="SSF56801">
    <property type="entry name" value="Acetyl-CoA synthetase-like"/>
    <property type="match status" value="3"/>
</dbReference>
<dbReference type="Gene3D" id="3.30.559.10">
    <property type="entry name" value="Chloramphenicol acetyltransferase-like domain"/>
    <property type="match status" value="2"/>
</dbReference>
<dbReference type="Pfam" id="PF13193">
    <property type="entry name" value="AMP-binding_C"/>
    <property type="match status" value="3"/>
</dbReference>
<dbReference type="EMBL" id="JAYKLX010000002">
    <property type="protein sequence ID" value="MEB3344967.1"/>
    <property type="molecule type" value="Genomic_DNA"/>
</dbReference>
<keyword evidence="2" id="KW-0596">Phosphopantetheine</keyword>
<dbReference type="InterPro" id="IPR036736">
    <property type="entry name" value="ACP-like_sf"/>
</dbReference>
<dbReference type="InterPro" id="IPR001242">
    <property type="entry name" value="Condensation_dom"/>
</dbReference>
<dbReference type="Gene3D" id="3.40.50.12780">
    <property type="entry name" value="N-terminal domain of ligase-like"/>
    <property type="match status" value="2"/>
</dbReference>
<keyword evidence="3" id="KW-0597">Phosphoprotein</keyword>
<comment type="caution">
    <text evidence="5">The sequence shown here is derived from an EMBL/GenBank/DDBJ whole genome shotgun (WGS) entry which is preliminary data.</text>
</comment>
<dbReference type="Pfam" id="PF00550">
    <property type="entry name" value="PP-binding"/>
    <property type="match status" value="3"/>
</dbReference>
<dbReference type="InterPro" id="IPR010071">
    <property type="entry name" value="AA_adenyl_dom"/>
</dbReference>
<feature type="domain" description="Carrier" evidence="4">
    <location>
        <begin position="1763"/>
        <end position="1838"/>
    </location>
</feature>
<evidence type="ECO:0000256" key="3">
    <source>
        <dbReference type="ARBA" id="ARBA00022553"/>
    </source>
</evidence>
<dbReference type="Gene3D" id="3.40.50.980">
    <property type="match status" value="2"/>
</dbReference>
<reference evidence="5 6" key="1">
    <citation type="journal article" date="2013" name="Int. J. Syst. Evol. Microbiol.">
        <title>Aquimarina gracilis sp. nov., isolated from the gut microflora of a mussel, Mytilus coruscus, and emended description of Aquimarina spongiae.</title>
        <authorList>
            <person name="Park S.C."/>
            <person name="Choe H.N."/>
            <person name="Baik K.S."/>
            <person name="Seong C.N."/>
        </authorList>
    </citation>
    <scope>NUCLEOTIDE SEQUENCE [LARGE SCALE GENOMIC DNA]</scope>
    <source>
        <strain evidence="5 6">PSC32</strain>
    </source>
</reference>
<dbReference type="NCBIfam" id="NF003417">
    <property type="entry name" value="PRK04813.1"/>
    <property type="match status" value="3"/>
</dbReference>
<dbReference type="PANTHER" id="PTHR45527:SF1">
    <property type="entry name" value="FATTY ACID SYNTHASE"/>
    <property type="match status" value="1"/>
</dbReference>
<dbReference type="SUPFAM" id="SSF52777">
    <property type="entry name" value="CoA-dependent acyltransferases"/>
    <property type="match status" value="4"/>
</dbReference>
<dbReference type="InterPro" id="IPR020845">
    <property type="entry name" value="AMP-binding_CS"/>
</dbReference>
<proteinExistence type="predicted"/>
<organism evidence="5 6">
    <name type="scientific">Aquimarina gracilis</name>
    <dbReference type="NCBI Taxonomy" id="874422"/>
    <lineage>
        <taxon>Bacteria</taxon>
        <taxon>Pseudomonadati</taxon>
        <taxon>Bacteroidota</taxon>
        <taxon>Flavobacteriia</taxon>
        <taxon>Flavobacteriales</taxon>
        <taxon>Flavobacteriaceae</taxon>
        <taxon>Aquimarina</taxon>
    </lineage>
</organism>
<dbReference type="PROSITE" id="PS50075">
    <property type="entry name" value="CARRIER"/>
    <property type="match status" value="3"/>
</dbReference>
<comment type="cofactor">
    <cofactor evidence="1">
        <name>pantetheine 4'-phosphate</name>
        <dbReference type="ChEBI" id="CHEBI:47942"/>
    </cofactor>
</comment>
<dbReference type="Proteomes" id="UP001327027">
    <property type="component" value="Unassembled WGS sequence"/>
</dbReference>
<protein>
    <submittedName>
        <fullName evidence="5">Amino acid adenylation domain-containing protein</fullName>
    </submittedName>
</protein>
<dbReference type="InterPro" id="IPR042099">
    <property type="entry name" value="ANL_N_sf"/>
</dbReference>
<dbReference type="CDD" id="cd05930">
    <property type="entry name" value="A_NRPS"/>
    <property type="match status" value="2"/>
</dbReference>
<evidence type="ECO:0000259" key="4">
    <source>
        <dbReference type="PROSITE" id="PS50075"/>
    </source>
</evidence>
<dbReference type="PROSITE" id="PS00455">
    <property type="entry name" value="AMP_BINDING"/>
    <property type="match status" value="3"/>
</dbReference>
<dbReference type="InterPro" id="IPR023213">
    <property type="entry name" value="CAT-like_dom_sf"/>
</dbReference>
<dbReference type="CDD" id="cd12117">
    <property type="entry name" value="A_NRPS_Srf_like"/>
    <property type="match status" value="1"/>
</dbReference>
<dbReference type="CDD" id="cd19531">
    <property type="entry name" value="LCL_NRPS-like"/>
    <property type="match status" value="2"/>
</dbReference>
<feature type="domain" description="Carrier" evidence="4">
    <location>
        <begin position="2796"/>
        <end position="2871"/>
    </location>
</feature>
<evidence type="ECO:0000256" key="2">
    <source>
        <dbReference type="ARBA" id="ARBA00022450"/>
    </source>
</evidence>
<dbReference type="InterPro" id="IPR006162">
    <property type="entry name" value="Ppantetheine_attach_site"/>
</dbReference>
<evidence type="ECO:0000256" key="1">
    <source>
        <dbReference type="ARBA" id="ARBA00001957"/>
    </source>
</evidence>
<sequence>MNSIQKKIATNYWREKLRYNTSTDSTLSANTCYASTASILIEEQSLQYFYKLTSKNHIVEFTVLLSLFNVLLQRYFEECDLVYSNGIMANDETPLLFSFNSIEKKKLKNFLQEVKLEVQEVYKHKEYNNTSFQKDTFGTYTPFGFVYNNEAESNASFSITIQKNENQSLEFLISYAETFVGNEFAENFLQKFVSWVKNLETNLEVLATEIPILFDEEKAALLSQSVSTNNFNTFENQTIISLFEAQATKTPSKVAIEFEENVLTYKQLNEKSNALAHYLRSEKGIVKGDFVGVKLSRTEYLIVSLLAILKAGATYVPIDVNYPEERISYIENDSNCKLVIDKDELNAFLNKFKANEKENLLLQSTSNDLAYIIYTSGTTGNPKGVMITHKNAVALINWAKEEFKNTNFEVVFAATSHCFDLSIFEFFYTLSIGKRIKLLDNSLEIGKSLKDHKNILLNTVPSSIRNILEGGYDLSNVSAVNLAGEPFPVDIAQKLLTYDLEVRNLYGPSEDTTYSTNYKLSRDKEYRTSIPIGKPITYTQAYVLDRNKQLLPYGAVGKLYVTGAGVAKGYLNRPELTTEKFSKDPFCDGQFMYDTGDMAKWLPDGNIEFLGRKDHQVKLRGYRIELGEIETAISQFSDDILQAAVTVKNVKDVDVLAGYYVENKVVNKSELRSYLQEQLPSYMIPGHFIVIDEIPLTANGKVNKKALPEIDTVDVIRNDYVAPTNKTEEKLVDLWEEIIGIKNIGIKDNFFELGGHSLMISLLINRVQEEMSKTIPFRTFYSNPTIENISKSLYKEEFERIEKVSVSDSYPITASQNRLWLLSQLEGGDQAYHVTSGLSLKGKLDVNALKKAFNYVVNRHEVLRTVFTTSEDGIVQQCILPESNFEETLSFKDFSKLSSAYDEVEDYIKEKLSITYDLSRGPLFNASIIQVNEAEFVFFLSMHHIISDGWSMEVLTSELVECYLQLESGKIPSLPNLPIQFKDYTAWLAKKHSSTLGISSEEYWINNFKGELPVLQLPSFKNRPLEKTYSGKDVSYTFSEEVLAKLKSFSKQHHVTLFMTLMAAVKALLCKYTNQKDIIVGTPIAGREHPDLEQQIGLYINTLAIRTQIATGNSFLDVLRQEKQKVLEAFVHQEYPFDKLIEKLDVKRDPSRSPLFEVMVVLQNHQQLSKFKNRRTPEGIVINEFSLEREISQFDLSFAFLEKEELLLTVTFNTDIYDEFFITNIFSHLETLLTQVTTSPDILIDEIDLLGVEERNNILVDFNKTTANYPKDKTIVDVFVEQVNENPTQEALVFNEIKLTYLELDKISNRLANYLLAKYDIKTEDLVGIKLDRSEWSVISILAILKTGAAYVPIDPEYPKQRIEYIEKDCNCKVIVDKNLLEAFDKTQNGKDSLPKVVLEPNNLAYIIYTSGSTGKPKGILVEHKSVVRLVKNTNYIEVAKKDTILGLSSFSFDGSTFDMFMPLLNGASFVVAAKDIFLNLNKFDNLLRAHNVNSFFITTALFNTIVESELGYVKNLKYVLFGGEQVSVKHVRRFKELYPNVKLHHVYGPTENTTYSTYYPVDDLEDNIQTIPIGAGISNSTCYVLDNKLSPVAVGVTGEIYLGGDGLARGYHNRPKLTSEKFINHPFVKGQKLYKTGDLGRWTSKGMIEFMGRKDDQVKIRGYRIELGEIEKALISQDKIEKAVVVVANEKTNPAIVAYIVSSKTVDYTELSNSLSTELPSFMIPNYYINIDSIPLTINGKIDKKKLPKVTIENTTYHNYKAPVTKTQIELVAIWQDVLQKENIGVANNFFELGGHSLMISQIINRVYKRMGKSVSYSFFYNNPTIEKLCDTLEERQFSPINKTTTRDFYPTTPSQQRIWFLSQFETDNHAYHISGAVALYGQVNQSDFVRAFEYVINRHEILYSYFKNNDEGILEHGIADKSEVNLSLLIKDFSNTKSPDKSVRHYIKQEQNKGYNLSVAPLLRASLIKKDNDNFVFFLSMHHIISDGWSLEILTSEIIEAYKQLQLQGSLSLPELPIQFKDYATWLSDKTNNASASRAYWLSVFQGEIPILQLPSTKKRPLIKTYSGNVITHKYSKELLNKLKEFSQKHEVTLFMTLMTSIKTLLTRYSNQEDIIVGTPVAGREHPDLESQVGLYLNTLAIRTHLENADTFLTLLGREKQNLLGAYAHQDLPFDLLVEELNLVRDTSRSPLFDILVVLHNQKQLSGFENRKSLPDFKIKEYELRTDSSQFDMSFSFVEDEDLSLSISYNTDIYESLFINTVFLHLEKVFHQVVSSPEIPLSEIEFITDREKKLVLEEFNNTYSDYDDEATIISLFEEQVLKTPDNVAIISQDNVLTYKQLNECANQLAYYLTQEKEILEGDFVGIKLARNEQLIISLLAVLKAGATYVPIDVNYPEERITYIENDSNCIMVIDEEMFISFDKEQQNYSKDNPKFEFVSSDLAYIIYTSGTTGNPKGVMLTHNNAASFINWAQDEFGSTDFDIVYGATSHCFDLSIFEIFYTLSTGKKIRLLENALEMGEYLNEDHKVLLNTVPSSLRNILENGYDLSNVSAINLAGEPFPIDLAKNLLKLDVEVRNLYGPSEDTTYSTFYKLSKSKSYTSIPIGKPITNSQVYILDENKKLVPPGVIGKLFVSGKGVAKGYLNRSELTSQRFIKNPFKKGTYMYDTGDMAKWLADGNIEFYGRKDNQVKLRGYRIELGEIENAILQFSENISQALVTIKEVNKQEVLVVYFVEKKQITLEKLQQYLKEKLPYYMIPNHFMVIKSVPLTPNGKIDHTKLPDVEPKKITQKEYVAPSNDFEKQLAHLWQEILEVEKVGLTDSFFELGGHSLKITKLINGIYKTFNVKIPTSTLFYNSILKEQSDIIQSILNQENKVQNTEIEDTEIEKFSI</sequence>
<feature type="domain" description="Carrier" evidence="4">
    <location>
        <begin position="722"/>
        <end position="797"/>
    </location>
</feature>
<dbReference type="Gene3D" id="3.30.559.30">
    <property type="entry name" value="Nonribosomal peptide synthetase, condensation domain"/>
    <property type="match status" value="3"/>
</dbReference>
<gene>
    <name evidence="5" type="ORF">U6A24_05815</name>
</gene>
<dbReference type="Pfam" id="PF00501">
    <property type="entry name" value="AMP-binding"/>
    <property type="match status" value="3"/>
</dbReference>
<dbReference type="InterPro" id="IPR009081">
    <property type="entry name" value="PP-bd_ACP"/>
</dbReference>